<gene>
    <name evidence="3" type="ORF">QUW46_07830</name>
</gene>
<proteinExistence type="predicted"/>
<dbReference type="Pfam" id="PF01381">
    <property type="entry name" value="HTH_3"/>
    <property type="match status" value="1"/>
</dbReference>
<comment type="caution">
    <text evidence="3">The sequence shown here is derived from an EMBL/GenBank/DDBJ whole genome shotgun (WGS) entry which is preliminary data.</text>
</comment>
<dbReference type="SUPFAM" id="SSF47413">
    <property type="entry name" value="lambda repressor-like DNA-binding domains"/>
    <property type="match status" value="1"/>
</dbReference>
<evidence type="ECO:0000313" key="4">
    <source>
        <dbReference type="Proteomes" id="UP001529423"/>
    </source>
</evidence>
<dbReference type="InterPro" id="IPR001387">
    <property type="entry name" value="Cro/C1-type_HTH"/>
</dbReference>
<feature type="domain" description="HTH cro/C1-type" evidence="2">
    <location>
        <begin position="7"/>
        <end position="72"/>
    </location>
</feature>
<dbReference type="PROSITE" id="PS50943">
    <property type="entry name" value="HTH_CROC1"/>
    <property type="match status" value="1"/>
</dbReference>
<evidence type="ECO:0000256" key="1">
    <source>
        <dbReference type="ARBA" id="ARBA00023125"/>
    </source>
</evidence>
<dbReference type="SMART" id="SM00530">
    <property type="entry name" value="HTH_XRE"/>
    <property type="match status" value="1"/>
</dbReference>
<dbReference type="PANTHER" id="PTHR46558">
    <property type="entry name" value="TRACRIPTIONAL REGULATORY PROTEIN-RELATED-RELATED"/>
    <property type="match status" value="1"/>
</dbReference>
<sequence>MTAHNRIKELRNEKGLSQKEFAKAFSDFVKNDKTIKSVSYATISRWERGENEPKLQTWRKLADFFNVSVSYLQGISNNRITLQTVDKYIIDKKSKNQPIDYDSLFRNVTDDMNVRTFIRLFYAFRNEKPGDEVPARHVLFHRDNKLVQKITDPHKLTGFVLTFSRLLSSFLLGYGGGDHAEKEFYETVSKMIKDHSSTSKRD</sequence>
<dbReference type="RefSeq" id="WP_289561024.1">
    <property type="nucleotide sequence ID" value="NZ_JAUDEO010000051.1"/>
</dbReference>
<name>A0ABT7VP09_9LACO</name>
<reference evidence="3" key="2">
    <citation type="submission" date="2023-06" db="EMBL/GenBank/DDBJ databases">
        <authorList>
            <person name="Zeman M."/>
            <person name="Kubasova T."/>
            <person name="Jahodarova E."/>
            <person name="Nykrynova M."/>
            <person name="Rychlik I."/>
        </authorList>
    </citation>
    <scope>NUCLEOTIDE SEQUENCE</scope>
    <source>
        <strain evidence="3">105_WCHN</strain>
    </source>
</reference>
<dbReference type="Proteomes" id="UP001529423">
    <property type="component" value="Unassembled WGS sequence"/>
</dbReference>
<dbReference type="Gene3D" id="1.10.260.40">
    <property type="entry name" value="lambda repressor-like DNA-binding domains"/>
    <property type="match status" value="1"/>
</dbReference>
<dbReference type="InterPro" id="IPR010982">
    <property type="entry name" value="Lambda_DNA-bd_dom_sf"/>
</dbReference>
<organism evidence="3 4">
    <name type="scientific">Limosilactobacillus panis</name>
    <dbReference type="NCBI Taxonomy" id="47493"/>
    <lineage>
        <taxon>Bacteria</taxon>
        <taxon>Bacillati</taxon>
        <taxon>Bacillota</taxon>
        <taxon>Bacilli</taxon>
        <taxon>Lactobacillales</taxon>
        <taxon>Lactobacillaceae</taxon>
        <taxon>Limosilactobacillus</taxon>
    </lineage>
</organism>
<dbReference type="EMBL" id="JAUDEO010000051">
    <property type="protein sequence ID" value="MDM8334475.1"/>
    <property type="molecule type" value="Genomic_DNA"/>
</dbReference>
<dbReference type="CDD" id="cd00093">
    <property type="entry name" value="HTH_XRE"/>
    <property type="match status" value="1"/>
</dbReference>
<keyword evidence="4" id="KW-1185">Reference proteome</keyword>
<accession>A0ABT7VP09</accession>
<evidence type="ECO:0000259" key="2">
    <source>
        <dbReference type="PROSITE" id="PS50943"/>
    </source>
</evidence>
<protein>
    <submittedName>
        <fullName evidence="3">Helix-turn-helix transcriptional regulator</fullName>
    </submittedName>
</protein>
<keyword evidence="1" id="KW-0238">DNA-binding</keyword>
<reference evidence="3" key="1">
    <citation type="submission" date="2023-06" db="EMBL/GenBank/DDBJ databases">
        <title>Identification and characterization of horizontal gene transfer across gut microbiota members of farm animals based on homology search.</title>
        <authorList>
            <person name="Schwarzerova J."/>
            <person name="Nykrynova M."/>
            <person name="Jureckova K."/>
            <person name="Cejkova D."/>
            <person name="Rychlik I."/>
        </authorList>
    </citation>
    <scope>NUCLEOTIDE SEQUENCE</scope>
    <source>
        <strain evidence="3">105_WCHN</strain>
    </source>
</reference>
<dbReference type="PANTHER" id="PTHR46558:SF11">
    <property type="entry name" value="HTH-TYPE TRANSCRIPTIONAL REGULATOR XRE"/>
    <property type="match status" value="1"/>
</dbReference>
<evidence type="ECO:0000313" key="3">
    <source>
        <dbReference type="EMBL" id="MDM8334475.1"/>
    </source>
</evidence>